<proteinExistence type="predicted"/>
<gene>
    <name evidence="1" type="ORF">CRG98_049886</name>
</gene>
<reference evidence="1 2" key="1">
    <citation type="submission" date="2017-11" db="EMBL/GenBank/DDBJ databases">
        <title>De-novo sequencing of pomegranate (Punica granatum L.) genome.</title>
        <authorList>
            <person name="Akparov Z."/>
            <person name="Amiraslanov A."/>
            <person name="Hajiyeva S."/>
            <person name="Abbasov M."/>
            <person name="Kaur K."/>
            <person name="Hamwieh A."/>
            <person name="Solovyev V."/>
            <person name="Salamov A."/>
            <person name="Braich B."/>
            <person name="Kosarev P."/>
            <person name="Mahmoud A."/>
            <person name="Hajiyev E."/>
            <person name="Babayeva S."/>
            <person name="Izzatullayeva V."/>
            <person name="Mammadov A."/>
            <person name="Mammadov A."/>
            <person name="Sharifova S."/>
            <person name="Ojaghi J."/>
            <person name="Eynullazada K."/>
            <person name="Bayramov B."/>
            <person name="Abdulazimova A."/>
            <person name="Shahmuradov I."/>
        </authorList>
    </citation>
    <scope>NUCLEOTIDE SEQUENCE [LARGE SCALE GENOMIC DNA]</scope>
    <source>
        <strain evidence="2">cv. AG2017</strain>
        <tissue evidence="1">Leaf</tissue>
    </source>
</reference>
<dbReference type="EMBL" id="PGOL01043536">
    <property type="protein sequence ID" value="PKH89669.1"/>
    <property type="molecule type" value="Genomic_DNA"/>
</dbReference>
<keyword evidence="2" id="KW-1185">Reference proteome</keyword>
<dbReference type="AlphaFoldDB" id="A0A2I0H1N5"/>
<dbReference type="Proteomes" id="UP000233551">
    <property type="component" value="Unassembled WGS sequence"/>
</dbReference>
<name>A0A2I0H1N5_PUNGR</name>
<protein>
    <submittedName>
        <fullName evidence="1">Uncharacterized protein</fullName>
    </submittedName>
</protein>
<comment type="caution">
    <text evidence="1">The sequence shown here is derived from an EMBL/GenBank/DDBJ whole genome shotgun (WGS) entry which is preliminary data.</text>
</comment>
<organism evidence="1 2">
    <name type="scientific">Punica granatum</name>
    <name type="common">Pomegranate</name>
    <dbReference type="NCBI Taxonomy" id="22663"/>
    <lineage>
        <taxon>Eukaryota</taxon>
        <taxon>Viridiplantae</taxon>
        <taxon>Streptophyta</taxon>
        <taxon>Embryophyta</taxon>
        <taxon>Tracheophyta</taxon>
        <taxon>Spermatophyta</taxon>
        <taxon>Magnoliopsida</taxon>
        <taxon>eudicotyledons</taxon>
        <taxon>Gunneridae</taxon>
        <taxon>Pentapetalae</taxon>
        <taxon>rosids</taxon>
        <taxon>malvids</taxon>
        <taxon>Myrtales</taxon>
        <taxon>Lythraceae</taxon>
        <taxon>Punica</taxon>
    </lineage>
</organism>
<evidence type="ECO:0000313" key="1">
    <source>
        <dbReference type="EMBL" id="PKH89669.1"/>
    </source>
</evidence>
<sequence length="79" mass="8881">MGRWAAGLGRAGPTLTGLSYRTELGRTGLYWTAEGQRVEERSRLARTVRAASSRWRDVSGLSVDCRKRSFVARARRKLV</sequence>
<evidence type="ECO:0000313" key="2">
    <source>
        <dbReference type="Proteomes" id="UP000233551"/>
    </source>
</evidence>
<accession>A0A2I0H1N5</accession>